<dbReference type="PANTHER" id="PTHR48041:SF91">
    <property type="entry name" value="ABC TRANSPORTER G FAMILY MEMBER 28"/>
    <property type="match status" value="1"/>
</dbReference>
<dbReference type="InterPro" id="IPR003593">
    <property type="entry name" value="AAA+_ATPase"/>
</dbReference>
<evidence type="ECO:0000313" key="10">
    <source>
        <dbReference type="EMBL" id="KAL2913476.1"/>
    </source>
</evidence>
<comment type="subcellular location">
    <subcellularLocation>
        <location evidence="1">Membrane</location>
        <topology evidence="1">Multi-pass membrane protein</topology>
    </subcellularLocation>
</comment>
<sequence length="806" mass="87962">MSCTLTGQPGVPLFSDGTFMCAPGFYCPNSRNTSTVPQFCPTSIECGLYRLTGRRCNVSQGTLEPVICPPGSYCPDQYTMLTCPAGRYCPTGTVAPRVCDEISSCPAGSTIQTSYNGIVACLVIDILLVAIVYLVSIRELMAAGRPAIEVLPLRLRQLLGVGMQRSRKISGEIETTGGKLSIVSSAATANMASPSGANDMEILVDAFRRALGGRDMRMNFCMENLGLWLPTGKTVLQGVSGVIRDSRMTAIMGPSGAGKTTFMNVLCGKVDRTSGRLWVSGREAEINDFKKIIGFVPQEDVMHRELTVRDNILHSARVRLPRDWTEQQINEHVDNLLKALNLAHVASSPIGDETRRGVSGGQRKRVNIGMELAAAPVCIFLDEPTSGLDSTSALQTADILKNIASLGTTVVAVIHQPRVEIFRKFDDVLMIAPGGRTAYLGPTHEAKPYFQALGYLFDEGSNEADTLMDILSGKGVNPTATHTPDDLVRMWAERIKNASAAETPAPEEQRNNAAFHEGAMSLVRGRGASFVRQVFYCHSRSLMQQYQRINSLVLEIFVGVLAGFLMGMASQGSDEMYRGLYIAPYLILSPAPLEWLIAQFGLLIGMAVALAAAPAGVTVFGEEKPVYWREASSGHSPLAYYIGKTIATVYRIVICSLHFSAVFYTLATPVIPFGTQFAMILLFFFGVYGMSAVVSMLVPRENASLLGVVVCLFAAVFCGYGPSLTQARNWGVFFIWALSFNMWGCEAQYSSTVQIYAHVYDVNVMNYFGYTLDRVAVDFVSAFVIGIGWRMIAFVLMILMNREKQR</sequence>
<dbReference type="Pfam" id="PF00005">
    <property type="entry name" value="ABC_tran"/>
    <property type="match status" value="1"/>
</dbReference>
<comment type="caution">
    <text evidence="10">The sequence shown here is derived from an EMBL/GenBank/DDBJ whole genome shotgun (WGS) entry which is preliminary data.</text>
</comment>
<organism evidence="10 11">
    <name type="scientific">Polyrhizophydium stewartii</name>
    <dbReference type="NCBI Taxonomy" id="2732419"/>
    <lineage>
        <taxon>Eukaryota</taxon>
        <taxon>Fungi</taxon>
        <taxon>Fungi incertae sedis</taxon>
        <taxon>Chytridiomycota</taxon>
        <taxon>Chytridiomycota incertae sedis</taxon>
        <taxon>Chytridiomycetes</taxon>
        <taxon>Rhizophydiales</taxon>
        <taxon>Rhizophydiales incertae sedis</taxon>
        <taxon>Polyrhizophydium</taxon>
    </lineage>
</organism>
<evidence type="ECO:0000313" key="11">
    <source>
        <dbReference type="Proteomes" id="UP001527925"/>
    </source>
</evidence>
<dbReference type="Proteomes" id="UP001527925">
    <property type="component" value="Unassembled WGS sequence"/>
</dbReference>
<proteinExistence type="predicted"/>
<evidence type="ECO:0000256" key="4">
    <source>
        <dbReference type="ARBA" id="ARBA00022741"/>
    </source>
</evidence>
<keyword evidence="6 8" id="KW-1133">Transmembrane helix</keyword>
<feature type="domain" description="ABC transporter" evidence="9">
    <location>
        <begin position="220"/>
        <end position="458"/>
    </location>
</feature>
<feature type="transmembrane region" description="Helical" evidence="8">
    <location>
        <begin position="115"/>
        <end position="135"/>
    </location>
</feature>
<dbReference type="CDD" id="cd03213">
    <property type="entry name" value="ABCG_EPDR"/>
    <property type="match status" value="1"/>
</dbReference>
<keyword evidence="11" id="KW-1185">Reference proteome</keyword>
<dbReference type="InterPro" id="IPR003439">
    <property type="entry name" value="ABC_transporter-like_ATP-bd"/>
</dbReference>
<dbReference type="InterPro" id="IPR017871">
    <property type="entry name" value="ABC_transporter-like_CS"/>
</dbReference>
<dbReference type="Pfam" id="PF19055">
    <property type="entry name" value="ABC2_membrane_7"/>
    <property type="match status" value="2"/>
</dbReference>
<dbReference type="InterPro" id="IPR050352">
    <property type="entry name" value="ABCG_transporters"/>
</dbReference>
<keyword evidence="4" id="KW-0547">Nucleotide-binding</keyword>
<reference evidence="10 11" key="1">
    <citation type="submission" date="2023-09" db="EMBL/GenBank/DDBJ databases">
        <title>Pangenome analysis of Batrachochytrium dendrobatidis and related Chytrids.</title>
        <authorList>
            <person name="Yacoub M.N."/>
            <person name="Stajich J.E."/>
            <person name="James T.Y."/>
        </authorList>
    </citation>
    <scope>NUCLEOTIDE SEQUENCE [LARGE SCALE GENOMIC DNA]</scope>
    <source>
        <strain evidence="10 11">JEL0888</strain>
    </source>
</reference>
<dbReference type="PROSITE" id="PS00211">
    <property type="entry name" value="ABC_TRANSPORTER_1"/>
    <property type="match status" value="1"/>
</dbReference>
<feature type="transmembrane region" description="Helical" evidence="8">
    <location>
        <begin position="649"/>
        <end position="671"/>
    </location>
</feature>
<dbReference type="InterPro" id="IPR043926">
    <property type="entry name" value="ABCG_dom"/>
</dbReference>
<dbReference type="EMBL" id="JADGIZ020000045">
    <property type="protein sequence ID" value="KAL2913476.1"/>
    <property type="molecule type" value="Genomic_DNA"/>
</dbReference>
<evidence type="ECO:0000256" key="8">
    <source>
        <dbReference type="SAM" id="Phobius"/>
    </source>
</evidence>
<keyword evidence="2" id="KW-0813">Transport</keyword>
<evidence type="ECO:0000256" key="3">
    <source>
        <dbReference type="ARBA" id="ARBA00022692"/>
    </source>
</evidence>
<protein>
    <recommendedName>
        <fullName evidence="9">ABC transporter domain-containing protein</fullName>
    </recommendedName>
</protein>
<dbReference type="SMART" id="SM00382">
    <property type="entry name" value="AAA"/>
    <property type="match status" value="1"/>
</dbReference>
<evidence type="ECO:0000256" key="1">
    <source>
        <dbReference type="ARBA" id="ARBA00004141"/>
    </source>
</evidence>
<evidence type="ECO:0000256" key="7">
    <source>
        <dbReference type="ARBA" id="ARBA00023136"/>
    </source>
</evidence>
<dbReference type="Gene3D" id="3.40.50.300">
    <property type="entry name" value="P-loop containing nucleotide triphosphate hydrolases"/>
    <property type="match status" value="1"/>
</dbReference>
<keyword evidence="3 8" id="KW-0812">Transmembrane</keyword>
<dbReference type="SMART" id="SM01411">
    <property type="entry name" value="Ephrin_rec_like"/>
    <property type="match status" value="1"/>
</dbReference>
<evidence type="ECO:0000259" key="9">
    <source>
        <dbReference type="PROSITE" id="PS50893"/>
    </source>
</evidence>
<feature type="transmembrane region" description="Helical" evidence="8">
    <location>
        <begin position="779"/>
        <end position="800"/>
    </location>
</feature>
<dbReference type="PROSITE" id="PS50893">
    <property type="entry name" value="ABC_TRANSPORTER_2"/>
    <property type="match status" value="1"/>
</dbReference>
<feature type="transmembrane region" description="Helical" evidence="8">
    <location>
        <begin position="549"/>
        <end position="569"/>
    </location>
</feature>
<name>A0ABR4N1S2_9FUNG</name>
<feature type="transmembrane region" description="Helical" evidence="8">
    <location>
        <begin position="705"/>
        <end position="723"/>
    </location>
</feature>
<feature type="transmembrane region" description="Helical" evidence="8">
    <location>
        <begin position="677"/>
        <end position="698"/>
    </location>
</feature>
<keyword evidence="5" id="KW-0067">ATP-binding</keyword>
<dbReference type="InterPro" id="IPR027417">
    <property type="entry name" value="P-loop_NTPase"/>
</dbReference>
<dbReference type="PANTHER" id="PTHR48041">
    <property type="entry name" value="ABC TRANSPORTER G FAMILY MEMBER 28"/>
    <property type="match status" value="1"/>
</dbReference>
<accession>A0ABR4N1S2</accession>
<evidence type="ECO:0000256" key="5">
    <source>
        <dbReference type="ARBA" id="ARBA00022840"/>
    </source>
</evidence>
<evidence type="ECO:0000256" key="2">
    <source>
        <dbReference type="ARBA" id="ARBA00022448"/>
    </source>
</evidence>
<keyword evidence="7 8" id="KW-0472">Membrane</keyword>
<feature type="transmembrane region" description="Helical" evidence="8">
    <location>
        <begin position="595"/>
        <end position="620"/>
    </location>
</feature>
<dbReference type="SUPFAM" id="SSF52540">
    <property type="entry name" value="P-loop containing nucleoside triphosphate hydrolases"/>
    <property type="match status" value="1"/>
</dbReference>
<gene>
    <name evidence="10" type="ORF">HK105_206936</name>
</gene>
<evidence type="ECO:0000256" key="6">
    <source>
        <dbReference type="ARBA" id="ARBA00022989"/>
    </source>
</evidence>